<dbReference type="EMBL" id="JBHTMU010000031">
    <property type="protein sequence ID" value="MFD1343825.1"/>
    <property type="molecule type" value="Genomic_DNA"/>
</dbReference>
<dbReference type="RefSeq" id="WP_386805101.1">
    <property type="nucleotide sequence ID" value="NZ_JBHTMU010000031.1"/>
</dbReference>
<keyword evidence="2" id="KW-1185">Reference proteome</keyword>
<dbReference type="InterPro" id="IPR029063">
    <property type="entry name" value="SAM-dependent_MTases_sf"/>
</dbReference>
<dbReference type="EC" id="2.1.1.-" evidence="1"/>
<evidence type="ECO:0000313" key="1">
    <source>
        <dbReference type="EMBL" id="MFD1343825.1"/>
    </source>
</evidence>
<proteinExistence type="predicted"/>
<name>A0ABW3ZM23_9RHOB</name>
<dbReference type="PANTHER" id="PTHR37909">
    <property type="entry name" value="S-ADENOSYL-L-METHIONINE-DEPENDENT METHYLTRANSFERASES SUPERFAMILY PROTEIN"/>
    <property type="match status" value="1"/>
</dbReference>
<dbReference type="SUPFAM" id="SSF53335">
    <property type="entry name" value="S-adenosyl-L-methionine-dependent methyltransferases"/>
    <property type="match status" value="1"/>
</dbReference>
<keyword evidence="1" id="KW-0808">Transferase</keyword>
<comment type="caution">
    <text evidence="1">The sequence shown here is derived from an EMBL/GenBank/DDBJ whole genome shotgun (WGS) entry which is preliminary data.</text>
</comment>
<reference evidence="2" key="1">
    <citation type="journal article" date="2019" name="Int. J. Syst. Evol. Microbiol.">
        <title>The Global Catalogue of Microorganisms (GCM) 10K type strain sequencing project: providing services to taxonomists for standard genome sequencing and annotation.</title>
        <authorList>
            <consortium name="The Broad Institute Genomics Platform"/>
            <consortium name="The Broad Institute Genome Sequencing Center for Infectious Disease"/>
            <person name="Wu L."/>
            <person name="Ma J."/>
        </authorList>
    </citation>
    <scope>NUCLEOTIDE SEQUENCE [LARGE SCALE GENOMIC DNA]</scope>
    <source>
        <strain evidence="2">CCUG 62953</strain>
    </source>
</reference>
<evidence type="ECO:0000313" key="2">
    <source>
        <dbReference type="Proteomes" id="UP001597135"/>
    </source>
</evidence>
<organism evidence="1 2">
    <name type="scientific">Litorisediminicola beolgyonensis</name>
    <dbReference type="NCBI Taxonomy" id="1173614"/>
    <lineage>
        <taxon>Bacteria</taxon>
        <taxon>Pseudomonadati</taxon>
        <taxon>Pseudomonadota</taxon>
        <taxon>Alphaproteobacteria</taxon>
        <taxon>Rhodobacterales</taxon>
        <taxon>Paracoccaceae</taxon>
        <taxon>Litorisediminicola</taxon>
    </lineage>
</organism>
<dbReference type="Proteomes" id="UP001597135">
    <property type="component" value="Unassembled WGS sequence"/>
</dbReference>
<dbReference type="Gene3D" id="3.40.50.150">
    <property type="entry name" value="Vaccinia Virus protein VP39"/>
    <property type="match status" value="1"/>
</dbReference>
<gene>
    <name evidence="1" type="ORF">ACFQ4E_15465</name>
</gene>
<dbReference type="GO" id="GO:0032259">
    <property type="term" value="P:methylation"/>
    <property type="evidence" value="ECO:0007669"/>
    <property type="project" value="UniProtKB-KW"/>
</dbReference>
<accession>A0ABW3ZM23</accession>
<keyword evidence="1" id="KW-0489">Methyltransferase</keyword>
<dbReference type="PANTHER" id="PTHR37909:SF1">
    <property type="entry name" value="S-ADENOSYL-L-METHIONINE-DEPENDENT METHYLTRANSFERASES SUPERFAMILY PROTEIN"/>
    <property type="match status" value="1"/>
</dbReference>
<protein>
    <submittedName>
        <fullName evidence="1">Class I SAM-dependent methyltransferase</fullName>
        <ecNumber evidence="1">2.1.1.-</ecNumber>
    </submittedName>
</protein>
<dbReference type="GO" id="GO:0008168">
    <property type="term" value="F:methyltransferase activity"/>
    <property type="evidence" value="ECO:0007669"/>
    <property type="project" value="UniProtKB-KW"/>
</dbReference>
<sequence length="237" mass="26081">MKDISEGIRARLGLENPFDTYVHDPSRIDRQGWNSRHGFFEVAIEAAAPRLIIELGVWKGMSSIHMAEIVKARGLGAEILAVDTWLGSSNHLAKPGRREELHPVDGYPSVYRTFLANVVDAGHQDVIVPLPMDGNSAAYALNKLGVKAGVIHIDASHEYASCLADLRNYWPLLADDGILIADDYGSWPGVSRAVCEFAAEVDRPLFGSMSKALLPKSPTLGFDLKVTRKRSYRRGDK</sequence>
<dbReference type="Pfam" id="PF13578">
    <property type="entry name" value="Methyltransf_24"/>
    <property type="match status" value="1"/>
</dbReference>